<dbReference type="GO" id="GO:0045143">
    <property type="term" value="P:homologous chromosome segregation"/>
    <property type="evidence" value="ECO:0007669"/>
    <property type="project" value="UniProtKB-ARBA"/>
</dbReference>
<gene>
    <name evidence="20" type="ORF">AWRI3578_g1820</name>
</gene>
<evidence type="ECO:0000256" key="10">
    <source>
        <dbReference type="ARBA" id="ARBA00022838"/>
    </source>
</evidence>
<dbReference type="AlphaFoldDB" id="A0A1E5RLH5"/>
<dbReference type="FunFam" id="1.10.510.10:FF:000235">
    <property type="entry name" value="Serine/threonine-protein kinase ark1"/>
    <property type="match status" value="1"/>
</dbReference>
<feature type="binding site" evidence="16">
    <location>
        <position position="40"/>
    </location>
    <ligand>
        <name>ATP</name>
        <dbReference type="ChEBI" id="CHEBI:30616"/>
    </ligand>
</feature>
<dbReference type="PROSITE" id="PS50011">
    <property type="entry name" value="PROTEIN_KINASE_DOM"/>
    <property type="match status" value="1"/>
</dbReference>
<keyword evidence="4" id="KW-0158">Chromosome</keyword>
<protein>
    <recommendedName>
        <fullName evidence="3 18">Aurora kinase</fullName>
        <ecNumber evidence="2 18">2.7.11.1</ecNumber>
    </recommendedName>
</protein>
<dbReference type="PROSITE" id="PS00108">
    <property type="entry name" value="PROTEIN_KINASE_ST"/>
    <property type="match status" value="1"/>
</dbReference>
<evidence type="ECO:0000256" key="2">
    <source>
        <dbReference type="ARBA" id="ARBA00012513"/>
    </source>
</evidence>
<accession>A0A1E5RLH5</accession>
<comment type="catalytic activity">
    <reaction evidence="14 18">
        <text>L-seryl-[protein] + ATP = O-phospho-L-seryl-[protein] + ADP + H(+)</text>
        <dbReference type="Rhea" id="RHEA:17989"/>
        <dbReference type="Rhea" id="RHEA-COMP:9863"/>
        <dbReference type="Rhea" id="RHEA-COMP:11604"/>
        <dbReference type="ChEBI" id="CHEBI:15378"/>
        <dbReference type="ChEBI" id="CHEBI:29999"/>
        <dbReference type="ChEBI" id="CHEBI:30616"/>
        <dbReference type="ChEBI" id="CHEBI:83421"/>
        <dbReference type="ChEBI" id="CHEBI:456216"/>
        <dbReference type="EC" id="2.7.11.1"/>
    </reaction>
</comment>
<keyword evidence="21" id="KW-1185">Reference proteome</keyword>
<feature type="domain" description="Protein kinase" evidence="19">
    <location>
        <begin position="11"/>
        <end position="276"/>
    </location>
</feature>
<dbReference type="EMBL" id="LPNL01000004">
    <property type="protein sequence ID" value="OEJ87737.1"/>
    <property type="molecule type" value="Genomic_DNA"/>
</dbReference>
<organism evidence="20 21">
    <name type="scientific">Hanseniaspora opuntiae</name>
    <dbReference type="NCBI Taxonomy" id="211096"/>
    <lineage>
        <taxon>Eukaryota</taxon>
        <taxon>Fungi</taxon>
        <taxon>Dikarya</taxon>
        <taxon>Ascomycota</taxon>
        <taxon>Saccharomycotina</taxon>
        <taxon>Saccharomycetes</taxon>
        <taxon>Saccharomycodales</taxon>
        <taxon>Saccharomycodaceae</taxon>
        <taxon>Hanseniaspora</taxon>
    </lineage>
</organism>
<dbReference type="FunFam" id="3.30.200.20:FF:000042">
    <property type="entry name" value="Aurora kinase A"/>
    <property type="match status" value="1"/>
</dbReference>
<dbReference type="GO" id="GO:0032133">
    <property type="term" value="C:chromosome passenger complex"/>
    <property type="evidence" value="ECO:0007669"/>
    <property type="project" value="UniProtKB-ARBA"/>
</dbReference>
<dbReference type="GO" id="GO:0051233">
    <property type="term" value="C:spindle midzone"/>
    <property type="evidence" value="ECO:0007669"/>
    <property type="project" value="UniProtKB-ARBA"/>
</dbReference>
<dbReference type="InterPro" id="IPR000719">
    <property type="entry name" value="Prot_kinase_dom"/>
</dbReference>
<evidence type="ECO:0000256" key="17">
    <source>
        <dbReference type="PIRSR" id="PIRSR630616-3"/>
    </source>
</evidence>
<evidence type="ECO:0000256" key="4">
    <source>
        <dbReference type="ARBA" id="ARBA00022454"/>
    </source>
</evidence>
<evidence type="ECO:0000256" key="14">
    <source>
        <dbReference type="ARBA" id="ARBA00048679"/>
    </source>
</evidence>
<dbReference type="GO" id="GO:0000819">
    <property type="term" value="P:sister chromatid segregation"/>
    <property type="evidence" value="ECO:0007669"/>
    <property type="project" value="UniProtKB-ARBA"/>
</dbReference>
<dbReference type="GO" id="GO:0044779">
    <property type="term" value="P:meiotic spindle checkpoint signaling"/>
    <property type="evidence" value="ECO:0007669"/>
    <property type="project" value="UniProtKB-ARBA"/>
</dbReference>
<dbReference type="Gene3D" id="3.30.200.20">
    <property type="entry name" value="Phosphorylase Kinase, domain 1"/>
    <property type="match status" value="1"/>
</dbReference>
<feature type="binding site" evidence="16">
    <location>
        <position position="21"/>
    </location>
    <ligand>
        <name>ATP</name>
        <dbReference type="ChEBI" id="CHEBI:30616"/>
    </ligand>
</feature>
<evidence type="ECO:0000256" key="1">
    <source>
        <dbReference type="ARBA" id="ARBA00004629"/>
    </source>
</evidence>
<evidence type="ECO:0000256" key="9">
    <source>
        <dbReference type="ARBA" id="ARBA00022829"/>
    </source>
</evidence>
<evidence type="ECO:0000256" key="12">
    <source>
        <dbReference type="ARBA" id="ARBA00023328"/>
    </source>
</evidence>
<proteinExistence type="inferred from homology"/>
<keyword evidence="11 16" id="KW-0067">ATP-binding</keyword>
<evidence type="ECO:0000256" key="11">
    <source>
        <dbReference type="ARBA" id="ARBA00022840"/>
    </source>
</evidence>
<dbReference type="InterPro" id="IPR030616">
    <property type="entry name" value="Aur-like"/>
</dbReference>
<dbReference type="PANTHER" id="PTHR24350">
    <property type="entry name" value="SERINE/THREONINE-PROTEIN KINASE IAL-RELATED"/>
    <property type="match status" value="1"/>
</dbReference>
<keyword evidence="12" id="KW-0137">Centromere</keyword>
<comment type="subcellular location">
    <subcellularLocation>
        <location evidence="1">Chromosome</location>
        <location evidence="1">Centromere</location>
        <location evidence="1">Kinetochore</location>
    </subcellularLocation>
</comment>
<keyword evidence="10" id="KW-0995">Kinetochore</keyword>
<dbReference type="EC" id="2.7.11.1" evidence="2 18"/>
<evidence type="ECO:0000313" key="20">
    <source>
        <dbReference type="EMBL" id="OEJ87737.1"/>
    </source>
</evidence>
<dbReference type="GO" id="GO:0090266">
    <property type="term" value="P:regulation of mitotic cell cycle spindle assembly checkpoint"/>
    <property type="evidence" value="ECO:0007669"/>
    <property type="project" value="UniProtKB-ARBA"/>
</dbReference>
<evidence type="ECO:0000256" key="8">
    <source>
        <dbReference type="ARBA" id="ARBA00022777"/>
    </source>
</evidence>
<comment type="caution">
    <text evidence="20">The sequence shown here is derived from an EMBL/GenBank/DDBJ whole genome shotgun (WGS) entry which is preliminary data.</text>
</comment>
<evidence type="ECO:0000256" key="3">
    <source>
        <dbReference type="ARBA" id="ARBA00021157"/>
    </source>
</evidence>
<keyword evidence="7 16" id="KW-0547">Nucleotide-binding</keyword>
<dbReference type="Proteomes" id="UP000095605">
    <property type="component" value="Unassembled WGS sequence"/>
</dbReference>
<evidence type="ECO:0000256" key="6">
    <source>
        <dbReference type="ARBA" id="ARBA00022679"/>
    </source>
</evidence>
<dbReference type="PIRSF" id="PIRSF000654">
    <property type="entry name" value="Integrin-linked_kinase"/>
    <property type="match status" value="1"/>
</dbReference>
<comment type="similarity">
    <text evidence="18">Belongs to the protein kinase superfamily. Ser/Thr protein kinase family. Aurora subfamily.</text>
</comment>
<dbReference type="CDD" id="cd14007">
    <property type="entry name" value="STKc_Aurora"/>
    <property type="match status" value="1"/>
</dbReference>
<keyword evidence="9" id="KW-0159">Chromosome partition</keyword>
<dbReference type="InterPro" id="IPR011009">
    <property type="entry name" value="Kinase-like_dom_sf"/>
</dbReference>
<dbReference type="GO" id="GO:0004674">
    <property type="term" value="F:protein serine/threonine kinase activity"/>
    <property type="evidence" value="ECO:0007669"/>
    <property type="project" value="UniProtKB-KW"/>
</dbReference>
<reference evidence="21" key="1">
    <citation type="journal article" date="2016" name="Genome Announc.">
        <title>Genome sequences of three species of Hanseniaspora isolated from spontaneous wine fermentations.</title>
        <authorList>
            <person name="Sternes P.R."/>
            <person name="Lee D."/>
            <person name="Kutyna D.R."/>
            <person name="Borneman A.R."/>
        </authorList>
    </citation>
    <scope>NUCLEOTIDE SEQUENCE [LARGE SCALE GENOMIC DNA]</scope>
    <source>
        <strain evidence="21">AWRI3578</strain>
    </source>
</reference>
<feature type="active site" description="Proton acceptor" evidence="15">
    <location>
        <position position="136"/>
    </location>
</feature>
<evidence type="ECO:0000259" key="19">
    <source>
        <dbReference type="PROSITE" id="PS50011"/>
    </source>
</evidence>
<dbReference type="Pfam" id="PF00069">
    <property type="entry name" value="Pkinase"/>
    <property type="match status" value="1"/>
</dbReference>
<keyword evidence="5 18" id="KW-0723">Serine/threonine-protein kinase</keyword>
<dbReference type="InterPro" id="IPR008271">
    <property type="entry name" value="Ser/Thr_kinase_AS"/>
</dbReference>
<evidence type="ECO:0000256" key="7">
    <source>
        <dbReference type="ARBA" id="ARBA00022741"/>
    </source>
</evidence>
<dbReference type="SMART" id="SM00220">
    <property type="entry name" value="S_TKc"/>
    <property type="match status" value="1"/>
</dbReference>
<feature type="binding site" evidence="16">
    <location>
        <position position="154"/>
    </location>
    <ligand>
        <name>ATP</name>
        <dbReference type="ChEBI" id="CHEBI:30616"/>
    </ligand>
</feature>
<feature type="cross-link" description="Glycyl lysine isopeptide (Lys-Gly) (interchain with G-Cter in SUMO2)" evidence="17">
    <location>
        <position position="138"/>
    </location>
</feature>
<dbReference type="GO" id="GO:0008608">
    <property type="term" value="P:attachment of spindle microtubules to kinetochore"/>
    <property type="evidence" value="ECO:0007669"/>
    <property type="project" value="UniProtKB-ARBA"/>
</dbReference>
<name>A0A1E5RLH5_9ASCO</name>
<dbReference type="GO" id="GO:0032465">
    <property type="term" value="P:regulation of cytokinesis"/>
    <property type="evidence" value="ECO:0007669"/>
    <property type="project" value="UniProtKB-ARBA"/>
</dbReference>
<comment type="catalytic activity">
    <reaction evidence="13 18">
        <text>L-threonyl-[protein] + ATP = O-phospho-L-threonyl-[protein] + ADP + H(+)</text>
        <dbReference type="Rhea" id="RHEA:46608"/>
        <dbReference type="Rhea" id="RHEA-COMP:11060"/>
        <dbReference type="Rhea" id="RHEA-COMP:11605"/>
        <dbReference type="ChEBI" id="CHEBI:15378"/>
        <dbReference type="ChEBI" id="CHEBI:30013"/>
        <dbReference type="ChEBI" id="CHEBI:30616"/>
        <dbReference type="ChEBI" id="CHEBI:61977"/>
        <dbReference type="ChEBI" id="CHEBI:456216"/>
        <dbReference type="EC" id="2.7.11.1"/>
    </reaction>
</comment>
<sequence>MSNKNLKISDFEIGKTLGKGKLGRVYCCQHKSSGYIVAIKVMNIKELKEFKLTNQLKREISIQGKLQHKSIIKLYNWFYDKKRIYLIMEYCYNGELFKTLQKTKNGILPEFKVRKYISDLLMSFKYLQDNHILHRDLKPENILLDEYGDIKLTDFGWATQIDTSSNSRDTGRRRTLCGTLDYLSPEIIKNQEYDHKVDNWALGVLTFELLFGYAPFEHATKEKTYKMICEGAINWPSDEYRQNNVSSLAKDFIGKLLVVDVSKRMTIKEAISHAWFRTASSNK</sequence>
<dbReference type="SUPFAM" id="SSF56112">
    <property type="entry name" value="Protein kinase-like (PK-like)"/>
    <property type="match status" value="1"/>
</dbReference>
<dbReference type="OrthoDB" id="377346at2759"/>
<dbReference type="GO" id="GO:0072479">
    <property type="term" value="P:response to mitotic cell cycle spindle assembly checkpoint signaling"/>
    <property type="evidence" value="ECO:0007669"/>
    <property type="project" value="UniProtKB-ARBA"/>
</dbReference>
<dbReference type="GO" id="GO:0000776">
    <property type="term" value="C:kinetochore"/>
    <property type="evidence" value="ECO:0007669"/>
    <property type="project" value="UniProtKB-KW"/>
</dbReference>
<evidence type="ECO:0000256" key="5">
    <source>
        <dbReference type="ARBA" id="ARBA00022527"/>
    </source>
</evidence>
<keyword evidence="6 18" id="KW-0808">Transferase</keyword>
<feature type="binding site" evidence="16">
    <location>
        <begin position="140"/>
        <end position="141"/>
    </location>
    <ligand>
        <name>ATP</name>
        <dbReference type="ChEBI" id="CHEBI:30616"/>
    </ligand>
</feature>
<evidence type="ECO:0000256" key="16">
    <source>
        <dbReference type="PIRSR" id="PIRSR630616-2"/>
    </source>
</evidence>
<evidence type="ECO:0000256" key="15">
    <source>
        <dbReference type="PIRSR" id="PIRSR630616-1"/>
    </source>
</evidence>
<evidence type="ECO:0000313" key="21">
    <source>
        <dbReference type="Proteomes" id="UP000095605"/>
    </source>
</evidence>
<dbReference type="GO" id="GO:0005524">
    <property type="term" value="F:ATP binding"/>
    <property type="evidence" value="ECO:0007669"/>
    <property type="project" value="UniProtKB-UniRule"/>
</dbReference>
<evidence type="ECO:0000256" key="18">
    <source>
        <dbReference type="RuleBase" id="RU367134"/>
    </source>
</evidence>
<dbReference type="Gene3D" id="1.10.510.10">
    <property type="entry name" value="Transferase(Phosphotransferase) domain 1"/>
    <property type="match status" value="1"/>
</dbReference>
<evidence type="ECO:0000256" key="13">
    <source>
        <dbReference type="ARBA" id="ARBA00047899"/>
    </source>
</evidence>
<dbReference type="GO" id="GO:1902115">
    <property type="term" value="P:regulation of organelle assembly"/>
    <property type="evidence" value="ECO:0007669"/>
    <property type="project" value="UniProtKB-ARBA"/>
</dbReference>
<keyword evidence="8 18" id="KW-0418">Kinase</keyword>